<dbReference type="GO" id="GO:0005524">
    <property type="term" value="F:ATP binding"/>
    <property type="evidence" value="ECO:0007669"/>
    <property type="project" value="UniProtKB-KW"/>
</dbReference>
<comment type="caution">
    <text evidence="6">The sequence shown here is derived from an EMBL/GenBank/DDBJ whole genome shotgun (WGS) entry which is preliminary data.</text>
</comment>
<dbReference type="InterPro" id="IPR050166">
    <property type="entry name" value="ABC_transporter_ATP-bind"/>
</dbReference>
<dbReference type="PROSITE" id="PS00211">
    <property type="entry name" value="ABC_TRANSPORTER_1"/>
    <property type="match status" value="1"/>
</dbReference>
<evidence type="ECO:0000256" key="1">
    <source>
        <dbReference type="ARBA" id="ARBA00005417"/>
    </source>
</evidence>
<dbReference type="EMBL" id="PIUM01000038">
    <property type="protein sequence ID" value="PKU22095.1"/>
    <property type="molecule type" value="Genomic_DNA"/>
</dbReference>
<dbReference type="CDD" id="cd03293">
    <property type="entry name" value="ABC_NrtD_SsuB_transporters"/>
    <property type="match status" value="1"/>
</dbReference>
<dbReference type="PANTHER" id="PTHR42788:SF13">
    <property type="entry name" value="ALIPHATIC SULFONATES IMPORT ATP-BINDING PROTEIN SSUB"/>
    <property type="match status" value="1"/>
</dbReference>
<dbReference type="PANTHER" id="PTHR42788">
    <property type="entry name" value="TAURINE IMPORT ATP-BINDING PROTEIN-RELATED"/>
    <property type="match status" value="1"/>
</dbReference>
<protein>
    <submittedName>
        <fullName evidence="6">ABC transporter</fullName>
    </submittedName>
</protein>
<dbReference type="InterPro" id="IPR003593">
    <property type="entry name" value="AAA+_ATPase"/>
</dbReference>
<evidence type="ECO:0000259" key="5">
    <source>
        <dbReference type="PROSITE" id="PS50893"/>
    </source>
</evidence>
<dbReference type="GO" id="GO:0016887">
    <property type="term" value="F:ATP hydrolysis activity"/>
    <property type="evidence" value="ECO:0007669"/>
    <property type="project" value="InterPro"/>
</dbReference>
<dbReference type="OrthoDB" id="8016555at2"/>
<sequence length="266" mass="28697">MTAANGRAVGGPVLEPVPVAFTAENVSVCYQTRKGAIEALRDINLDIMQGEFVAVLGPSGCGKSTLMKIAAGLIIPTSGRATLAGKPLDRPGRDVGVAFQKPNLLPWKSVFDNVMLPALTLGLPRAPAERRAMELLALVGLSAFSANYPAELSGGMQQRVGIARMLLHDPQLLLMDEPFAALDAMTRETLALELQRIWLGQRKSVLFITHSIQEAVFLADRVIVMSSRPGRVIDDVPITLARPRNTDTLSSAPFGDACRYLRGHFQ</sequence>
<name>A0A2N3PNW7_9PROT</name>
<feature type="domain" description="ABC transporter" evidence="5">
    <location>
        <begin position="21"/>
        <end position="252"/>
    </location>
</feature>
<keyword evidence="4" id="KW-0067">ATP-binding</keyword>
<keyword evidence="3" id="KW-0547">Nucleotide-binding</keyword>
<dbReference type="InterPro" id="IPR003439">
    <property type="entry name" value="ABC_transporter-like_ATP-bd"/>
</dbReference>
<evidence type="ECO:0000313" key="7">
    <source>
        <dbReference type="Proteomes" id="UP000233293"/>
    </source>
</evidence>
<proteinExistence type="inferred from homology"/>
<dbReference type="PROSITE" id="PS50893">
    <property type="entry name" value="ABC_TRANSPORTER_2"/>
    <property type="match status" value="1"/>
</dbReference>
<dbReference type="AlphaFoldDB" id="A0A2N3PNW7"/>
<comment type="similarity">
    <text evidence="1">Belongs to the ABC transporter superfamily.</text>
</comment>
<evidence type="ECO:0000313" key="6">
    <source>
        <dbReference type="EMBL" id="PKU22095.1"/>
    </source>
</evidence>
<organism evidence="6 7">
    <name type="scientific">Telmatospirillum siberiense</name>
    <dbReference type="NCBI Taxonomy" id="382514"/>
    <lineage>
        <taxon>Bacteria</taxon>
        <taxon>Pseudomonadati</taxon>
        <taxon>Pseudomonadota</taxon>
        <taxon>Alphaproteobacteria</taxon>
        <taxon>Rhodospirillales</taxon>
        <taxon>Rhodospirillaceae</taxon>
        <taxon>Telmatospirillum</taxon>
    </lineage>
</organism>
<evidence type="ECO:0000256" key="3">
    <source>
        <dbReference type="ARBA" id="ARBA00022741"/>
    </source>
</evidence>
<dbReference type="Pfam" id="PF00005">
    <property type="entry name" value="ABC_tran"/>
    <property type="match status" value="1"/>
</dbReference>
<keyword evidence="7" id="KW-1185">Reference proteome</keyword>
<evidence type="ECO:0000256" key="4">
    <source>
        <dbReference type="ARBA" id="ARBA00022840"/>
    </source>
</evidence>
<dbReference type="SMART" id="SM00382">
    <property type="entry name" value="AAA"/>
    <property type="match status" value="1"/>
</dbReference>
<gene>
    <name evidence="6" type="ORF">CWS72_23570</name>
</gene>
<dbReference type="Gene3D" id="3.40.50.300">
    <property type="entry name" value="P-loop containing nucleotide triphosphate hydrolases"/>
    <property type="match status" value="1"/>
</dbReference>
<evidence type="ECO:0000256" key="2">
    <source>
        <dbReference type="ARBA" id="ARBA00022448"/>
    </source>
</evidence>
<dbReference type="Proteomes" id="UP000233293">
    <property type="component" value="Unassembled WGS sequence"/>
</dbReference>
<accession>A0A2N3PNW7</accession>
<dbReference type="InterPro" id="IPR027417">
    <property type="entry name" value="P-loop_NTPase"/>
</dbReference>
<reference evidence="7" key="1">
    <citation type="submission" date="2017-12" db="EMBL/GenBank/DDBJ databases">
        <title>Draft genome sequence of Telmatospirillum siberiense 26-4b1T, an acidotolerant peatland alphaproteobacterium potentially involved in sulfur cycling.</title>
        <authorList>
            <person name="Hausmann B."/>
            <person name="Pjevac P."/>
            <person name="Schreck K."/>
            <person name="Herbold C.W."/>
            <person name="Daims H."/>
            <person name="Wagner M."/>
            <person name="Pester M."/>
            <person name="Loy A."/>
        </authorList>
    </citation>
    <scope>NUCLEOTIDE SEQUENCE [LARGE SCALE GENOMIC DNA]</scope>
    <source>
        <strain evidence="7">26-4b1</strain>
    </source>
</reference>
<dbReference type="InterPro" id="IPR017871">
    <property type="entry name" value="ABC_transporter-like_CS"/>
</dbReference>
<dbReference type="SUPFAM" id="SSF52540">
    <property type="entry name" value="P-loop containing nucleoside triphosphate hydrolases"/>
    <property type="match status" value="1"/>
</dbReference>
<keyword evidence="2" id="KW-0813">Transport</keyword>